<sequence length="65" mass="6750">EPDGPFAVARTGTGAHLDEVRQEQVRTSSVTKGGQPIADVGGEPRVSRNGQRKSPCVTPTAKPPA</sequence>
<gene>
    <name evidence="2" type="ORF">ACFQ1S_40945</name>
</gene>
<dbReference type="EMBL" id="JBHTIS010003622">
    <property type="protein sequence ID" value="MFD1051467.1"/>
    <property type="molecule type" value="Genomic_DNA"/>
</dbReference>
<accession>A0ABW3ML98</accession>
<name>A0ABW3ML98_9PSEU</name>
<evidence type="ECO:0000313" key="2">
    <source>
        <dbReference type="EMBL" id="MFD1051467.1"/>
    </source>
</evidence>
<protein>
    <submittedName>
        <fullName evidence="2">Uncharacterized protein</fullName>
    </submittedName>
</protein>
<dbReference type="Proteomes" id="UP001597045">
    <property type="component" value="Unassembled WGS sequence"/>
</dbReference>
<reference evidence="3" key="1">
    <citation type="journal article" date="2019" name="Int. J. Syst. Evol. Microbiol.">
        <title>The Global Catalogue of Microorganisms (GCM) 10K type strain sequencing project: providing services to taxonomists for standard genome sequencing and annotation.</title>
        <authorList>
            <consortium name="The Broad Institute Genomics Platform"/>
            <consortium name="The Broad Institute Genome Sequencing Center for Infectious Disease"/>
            <person name="Wu L."/>
            <person name="Ma J."/>
        </authorList>
    </citation>
    <scope>NUCLEOTIDE SEQUENCE [LARGE SCALE GENOMIC DNA]</scope>
    <source>
        <strain evidence="3">JCM 31486</strain>
    </source>
</reference>
<keyword evidence="3" id="KW-1185">Reference proteome</keyword>
<feature type="region of interest" description="Disordered" evidence="1">
    <location>
        <begin position="20"/>
        <end position="65"/>
    </location>
</feature>
<comment type="caution">
    <text evidence="2">The sequence shown here is derived from an EMBL/GenBank/DDBJ whole genome shotgun (WGS) entry which is preliminary data.</text>
</comment>
<evidence type="ECO:0000313" key="3">
    <source>
        <dbReference type="Proteomes" id="UP001597045"/>
    </source>
</evidence>
<evidence type="ECO:0000256" key="1">
    <source>
        <dbReference type="SAM" id="MobiDB-lite"/>
    </source>
</evidence>
<organism evidence="2 3">
    <name type="scientific">Kibdelosporangium lantanae</name>
    <dbReference type="NCBI Taxonomy" id="1497396"/>
    <lineage>
        <taxon>Bacteria</taxon>
        <taxon>Bacillati</taxon>
        <taxon>Actinomycetota</taxon>
        <taxon>Actinomycetes</taxon>
        <taxon>Pseudonocardiales</taxon>
        <taxon>Pseudonocardiaceae</taxon>
        <taxon>Kibdelosporangium</taxon>
    </lineage>
</organism>
<proteinExistence type="predicted"/>
<feature type="non-terminal residue" evidence="2">
    <location>
        <position position="1"/>
    </location>
</feature>